<evidence type="ECO:0000313" key="2">
    <source>
        <dbReference type="EMBL" id="SER40640.1"/>
    </source>
</evidence>
<feature type="domain" description="HTH cro/C1-type" evidence="1">
    <location>
        <begin position="11"/>
        <end position="67"/>
    </location>
</feature>
<evidence type="ECO:0000313" key="3">
    <source>
        <dbReference type="Proteomes" id="UP000198512"/>
    </source>
</evidence>
<dbReference type="CDD" id="cd00093">
    <property type="entry name" value="HTH_XRE"/>
    <property type="match status" value="1"/>
</dbReference>
<protein>
    <submittedName>
        <fullName evidence="2">SOS-response transcriptional repressor LexA (RecA-mediated autopeptidase)</fullName>
    </submittedName>
</protein>
<dbReference type="InterPro" id="IPR001387">
    <property type="entry name" value="Cro/C1-type_HTH"/>
</dbReference>
<dbReference type="Gene3D" id="2.10.109.10">
    <property type="entry name" value="Umud Fragment, subunit A"/>
    <property type="match status" value="1"/>
</dbReference>
<dbReference type="InterPro" id="IPR039418">
    <property type="entry name" value="LexA-like"/>
</dbReference>
<dbReference type="SUPFAM" id="SSF51306">
    <property type="entry name" value="LexA/Signal peptidase"/>
    <property type="match status" value="1"/>
</dbReference>
<dbReference type="InterPro" id="IPR015927">
    <property type="entry name" value="Peptidase_S24_S26A/B/C"/>
</dbReference>
<keyword evidence="3" id="KW-1185">Reference proteome</keyword>
<reference evidence="2 3" key="1">
    <citation type="submission" date="2016-10" db="EMBL/GenBank/DDBJ databases">
        <authorList>
            <person name="Varghese N."/>
            <person name="Submissions S."/>
        </authorList>
    </citation>
    <scope>NUCLEOTIDE SEQUENCE [LARGE SCALE GENOMIC DNA]</scope>
    <source>
        <strain evidence="2 3">CIP 109853</strain>
    </source>
</reference>
<proteinExistence type="predicted"/>
<dbReference type="InterPro" id="IPR010982">
    <property type="entry name" value="Lambda_DNA-bd_dom_sf"/>
</dbReference>
<organism evidence="2 3">
    <name type="scientific">Pseudomonas cuatrocienegasensis</name>
    <dbReference type="NCBI Taxonomy" id="543360"/>
    <lineage>
        <taxon>Bacteria</taxon>
        <taxon>Pseudomonadati</taxon>
        <taxon>Pseudomonadota</taxon>
        <taxon>Gammaproteobacteria</taxon>
        <taxon>Pseudomonadales</taxon>
        <taxon>Pseudomonadaceae</taxon>
        <taxon>Pseudomonas</taxon>
    </lineage>
</organism>
<evidence type="ECO:0000259" key="1">
    <source>
        <dbReference type="PROSITE" id="PS50943"/>
    </source>
</evidence>
<dbReference type="InterPro" id="IPR036286">
    <property type="entry name" value="LexA/Signal_pep-like_sf"/>
</dbReference>
<accession>A0ABY1BQT5</accession>
<sequence length="222" mass="23945">MKEKYSIGAAILNRRTLRGWSLQRVCDETGGAIYPSSLSAIEKGTSVPSVLNAYALAKVYGTTVEALIEESMNDTPPPTAPAESAKRVPVVPWNMAADWAIRPEIGRLPSGTPWEISPENPPGAIFGLVVSDDTMHAPSGPSFPMGGTIFVDPRREAEPNDFVVGYTGNPAEVTFKKLIKDGSQRYLRALNPQFPMVSIDGNFKVVGVVIGMTMRVAKGLIR</sequence>
<dbReference type="Gene3D" id="1.10.260.40">
    <property type="entry name" value="lambda repressor-like DNA-binding domains"/>
    <property type="match status" value="1"/>
</dbReference>
<dbReference type="SMART" id="SM00530">
    <property type="entry name" value="HTH_XRE"/>
    <property type="match status" value="1"/>
</dbReference>
<dbReference type="PROSITE" id="PS50943">
    <property type="entry name" value="HTH_CROC1"/>
    <property type="match status" value="1"/>
</dbReference>
<name>A0ABY1BQT5_9PSED</name>
<dbReference type="Proteomes" id="UP000198512">
    <property type="component" value="Unassembled WGS sequence"/>
</dbReference>
<dbReference type="Pfam" id="PF00717">
    <property type="entry name" value="Peptidase_S24"/>
    <property type="match status" value="1"/>
</dbReference>
<comment type="caution">
    <text evidence="2">The sequence shown here is derived from an EMBL/GenBank/DDBJ whole genome shotgun (WGS) entry which is preliminary data.</text>
</comment>
<dbReference type="SUPFAM" id="SSF47413">
    <property type="entry name" value="lambda repressor-like DNA-binding domains"/>
    <property type="match status" value="1"/>
</dbReference>
<dbReference type="EMBL" id="FOFP01000028">
    <property type="protein sequence ID" value="SER40640.1"/>
    <property type="molecule type" value="Genomic_DNA"/>
</dbReference>
<dbReference type="CDD" id="cd06529">
    <property type="entry name" value="S24_LexA-like"/>
    <property type="match status" value="1"/>
</dbReference>
<dbReference type="Pfam" id="PF01381">
    <property type="entry name" value="HTH_3"/>
    <property type="match status" value="1"/>
</dbReference>
<dbReference type="RefSeq" id="WP_069521890.1">
    <property type="nucleotide sequence ID" value="NZ_FOFP01000028.1"/>
</dbReference>
<gene>
    <name evidence="2" type="ORF">SAMN05216600_1284</name>
</gene>